<sequence>MYRSILVAYDGTAESRSALLECIRLNPPPSTQIHLLAIAYVSPAPLMGEYVTEATYSSIEEQTAIEKSKLSKAVDEGCKLLQDAELQVVSHVEAGEPADVIRDMADHLDVDLVIVGHHRHKSWVQRWWRGSTDAVLLEKLRCTLMIAADFPSGKRGTVQR</sequence>
<dbReference type="Pfam" id="PF00582">
    <property type="entry name" value="Usp"/>
    <property type="match status" value="1"/>
</dbReference>
<comment type="similarity">
    <text evidence="1">Belongs to the universal stress protein A family.</text>
</comment>
<dbReference type="OrthoDB" id="8564780at2"/>
<accession>A0A239LJE9</accession>
<evidence type="ECO:0000313" key="4">
    <source>
        <dbReference type="Proteomes" id="UP000198284"/>
    </source>
</evidence>
<dbReference type="PANTHER" id="PTHR46268:SF15">
    <property type="entry name" value="UNIVERSAL STRESS PROTEIN HP_0031"/>
    <property type="match status" value="1"/>
</dbReference>
<protein>
    <submittedName>
        <fullName evidence="3">Nucleotide-binding universal stress protein, UspA family</fullName>
    </submittedName>
</protein>
<keyword evidence="4" id="KW-1185">Reference proteome</keyword>
<dbReference type="CDD" id="cd00293">
    <property type="entry name" value="USP-like"/>
    <property type="match status" value="1"/>
</dbReference>
<dbReference type="InterPro" id="IPR006016">
    <property type="entry name" value="UspA"/>
</dbReference>
<proteinExistence type="inferred from homology"/>
<dbReference type="PANTHER" id="PTHR46268">
    <property type="entry name" value="STRESS RESPONSE PROTEIN NHAX"/>
    <property type="match status" value="1"/>
</dbReference>
<dbReference type="Proteomes" id="UP000198284">
    <property type="component" value="Unassembled WGS sequence"/>
</dbReference>
<gene>
    <name evidence="3" type="ORF">SAMN06265795_1244</name>
</gene>
<evidence type="ECO:0000259" key="2">
    <source>
        <dbReference type="Pfam" id="PF00582"/>
    </source>
</evidence>
<name>A0A239LJE9_9BURK</name>
<dbReference type="EMBL" id="FZOT01000024">
    <property type="protein sequence ID" value="SNT30797.1"/>
    <property type="molecule type" value="Genomic_DNA"/>
</dbReference>
<dbReference type="AlphaFoldDB" id="A0A239LJE9"/>
<feature type="domain" description="UspA" evidence="2">
    <location>
        <begin position="1"/>
        <end position="146"/>
    </location>
</feature>
<evidence type="ECO:0000313" key="3">
    <source>
        <dbReference type="EMBL" id="SNT30797.1"/>
    </source>
</evidence>
<organism evidence="3 4">
    <name type="scientific">Noviherbaspirillum humi</name>
    <dbReference type="NCBI Taxonomy" id="1688639"/>
    <lineage>
        <taxon>Bacteria</taxon>
        <taxon>Pseudomonadati</taxon>
        <taxon>Pseudomonadota</taxon>
        <taxon>Betaproteobacteria</taxon>
        <taxon>Burkholderiales</taxon>
        <taxon>Oxalobacteraceae</taxon>
        <taxon>Noviherbaspirillum</taxon>
    </lineage>
</organism>
<evidence type="ECO:0000256" key="1">
    <source>
        <dbReference type="ARBA" id="ARBA00008791"/>
    </source>
</evidence>
<reference evidence="3 4" key="1">
    <citation type="submission" date="2017-06" db="EMBL/GenBank/DDBJ databases">
        <authorList>
            <person name="Kim H.J."/>
            <person name="Triplett B.A."/>
        </authorList>
    </citation>
    <scope>NUCLEOTIDE SEQUENCE [LARGE SCALE GENOMIC DNA]</scope>
    <source>
        <strain evidence="3 4">U15</strain>
    </source>
</reference>
<dbReference type="Gene3D" id="3.40.50.620">
    <property type="entry name" value="HUPs"/>
    <property type="match status" value="1"/>
</dbReference>
<dbReference type="RefSeq" id="WP_089401504.1">
    <property type="nucleotide sequence ID" value="NZ_FZOT01000024.1"/>
</dbReference>
<dbReference type="SUPFAM" id="SSF52402">
    <property type="entry name" value="Adenine nucleotide alpha hydrolases-like"/>
    <property type="match status" value="1"/>
</dbReference>
<dbReference type="InterPro" id="IPR014729">
    <property type="entry name" value="Rossmann-like_a/b/a_fold"/>
</dbReference>